<feature type="domain" description="Trs120/TRAPPC9 fourth Ig-like" evidence="8">
    <location>
        <begin position="1376"/>
        <end position="1523"/>
    </location>
</feature>
<feature type="region of interest" description="Disordered" evidence="3">
    <location>
        <begin position="654"/>
        <end position="684"/>
    </location>
</feature>
<evidence type="ECO:0000259" key="4">
    <source>
        <dbReference type="Pfam" id="PF08626"/>
    </source>
</evidence>
<dbReference type="InterPro" id="IPR058563">
    <property type="entry name" value="Trs120_TRAPPC9_N"/>
</dbReference>
<keyword evidence="2" id="KW-0333">Golgi apparatus</keyword>
<feature type="region of interest" description="Disordered" evidence="3">
    <location>
        <begin position="212"/>
        <end position="339"/>
    </location>
</feature>
<feature type="compositionally biased region" description="Polar residues" evidence="3">
    <location>
        <begin position="305"/>
        <end position="318"/>
    </location>
</feature>
<gene>
    <name evidence="9" type="ORF">HETSPECPRED_000355</name>
</gene>
<evidence type="ECO:0000256" key="1">
    <source>
        <dbReference type="ARBA" id="ARBA00004555"/>
    </source>
</evidence>
<dbReference type="Pfam" id="PF26251">
    <property type="entry name" value="TPR_TRAPPC9-Trs120"/>
    <property type="match status" value="1"/>
</dbReference>
<dbReference type="InterPro" id="IPR058567">
    <property type="entry name" value="Ig_TRAPPC9_Trs120_3rd"/>
</dbReference>
<dbReference type="Proteomes" id="UP000664521">
    <property type="component" value="Unassembled WGS sequence"/>
</dbReference>
<dbReference type="InterPro" id="IPR058565">
    <property type="entry name" value="Ig_TRAPPC9_Trs120_1st"/>
</dbReference>
<organism evidence="9 10">
    <name type="scientific">Heterodermia speciosa</name>
    <dbReference type="NCBI Taxonomy" id="116794"/>
    <lineage>
        <taxon>Eukaryota</taxon>
        <taxon>Fungi</taxon>
        <taxon>Dikarya</taxon>
        <taxon>Ascomycota</taxon>
        <taxon>Pezizomycotina</taxon>
        <taxon>Lecanoromycetes</taxon>
        <taxon>OSLEUM clade</taxon>
        <taxon>Lecanoromycetidae</taxon>
        <taxon>Caliciales</taxon>
        <taxon>Physciaceae</taxon>
        <taxon>Heterodermia</taxon>
    </lineage>
</organism>
<protein>
    <recommendedName>
        <fullName evidence="11">Hypercellular protein HypA</fullName>
    </recommendedName>
</protein>
<feature type="domain" description="Trs120/TRAPPC9 N-terminal" evidence="4">
    <location>
        <begin position="5"/>
        <end position="410"/>
    </location>
</feature>
<reference evidence="9" key="1">
    <citation type="submission" date="2021-03" db="EMBL/GenBank/DDBJ databases">
        <authorList>
            <person name="Tagirdzhanova G."/>
        </authorList>
    </citation>
    <scope>NUCLEOTIDE SEQUENCE</scope>
</reference>
<dbReference type="EMBL" id="CAJPDS010000010">
    <property type="protein sequence ID" value="CAF9911509.1"/>
    <property type="molecule type" value="Genomic_DNA"/>
</dbReference>
<evidence type="ECO:0000259" key="6">
    <source>
        <dbReference type="Pfam" id="PF26254"/>
    </source>
</evidence>
<feature type="domain" description="Trs120/TRAPPC9 third Ig-like" evidence="7">
    <location>
        <begin position="1134"/>
        <end position="1344"/>
    </location>
</feature>
<evidence type="ECO:0000256" key="2">
    <source>
        <dbReference type="ARBA" id="ARBA00023034"/>
    </source>
</evidence>
<dbReference type="InterPro" id="IPR058564">
    <property type="entry name" value="TPR_TRAPPC9_Trs120"/>
</dbReference>
<dbReference type="GO" id="GO:0005802">
    <property type="term" value="C:trans-Golgi network"/>
    <property type="evidence" value="ECO:0007669"/>
    <property type="project" value="TreeGrafter"/>
</dbReference>
<feature type="region of interest" description="Disordered" evidence="3">
    <location>
        <begin position="1152"/>
        <end position="1185"/>
    </location>
</feature>
<dbReference type="Pfam" id="PF26254">
    <property type="entry name" value="Ig_TRAPPC9-Trs120_1st"/>
    <property type="match status" value="1"/>
</dbReference>
<feature type="compositionally biased region" description="Low complexity" evidence="3">
    <location>
        <begin position="1152"/>
        <end position="1170"/>
    </location>
</feature>
<evidence type="ECO:0000256" key="3">
    <source>
        <dbReference type="SAM" id="MobiDB-lite"/>
    </source>
</evidence>
<dbReference type="Pfam" id="PF26280">
    <property type="entry name" value="Ig_TRAPPC9-Trs120_2nd"/>
    <property type="match status" value="1"/>
</dbReference>
<evidence type="ECO:0008006" key="11">
    <source>
        <dbReference type="Google" id="ProtNLM"/>
    </source>
</evidence>
<evidence type="ECO:0000259" key="5">
    <source>
        <dbReference type="Pfam" id="PF26251"/>
    </source>
</evidence>
<dbReference type="InterPro" id="IPR013935">
    <property type="entry name" value="Trs120_TRAPPC9"/>
</dbReference>
<evidence type="ECO:0000259" key="7">
    <source>
        <dbReference type="Pfam" id="PF26282"/>
    </source>
</evidence>
<dbReference type="PANTHER" id="PTHR21512:SF5">
    <property type="entry name" value="TRAFFICKING PROTEIN PARTICLE COMPLEX SUBUNIT 9"/>
    <property type="match status" value="1"/>
</dbReference>
<feature type="compositionally biased region" description="Low complexity" evidence="3">
    <location>
        <begin position="263"/>
        <end position="274"/>
    </location>
</feature>
<dbReference type="Pfam" id="PF26282">
    <property type="entry name" value="Ig_TRAPPC9-Trs120_3rd"/>
    <property type="match status" value="1"/>
</dbReference>
<sequence length="1532" mass="166342">MGLDPLSVIAPARVRALVLPVGRITASKFIEYVSRLQQQNVVRLGDVSPDGRPHRTMFSPLAFPAGLVLYDLSMTLPPSSRLSLSPFELYREPLLVLGVADAGWIPPPITGGLSKPIQEVDDAGLRMNGEGGLYRDLQPEFQKIIDGNPRALVHRILLFDHSMPAGDLPDGFVAIPSPRSSNTTTMKTVMCDLTSRLLADMTTFAKSLQTLPSIDTPRSDVGGAGSDKASGGTVSGIDSSSAIQDSRSRSPAKSDINLQNRMSVPVHVPSTSSSRAATPDGRPLSPPNRSQTPPTTFDEIAGVRGTSSPSRSGVNDSRQQSRDRVSVQGFGAGGSGEKERIKGKSRVGIVIGSMYLLAGRWPDALKELVESASIARANSDYVWLAKALDCILVTLLMHAWAGMDFKVPQILYPGVDRTSKSSGHKLTDSVSDLSATHSGAPSRLVSLQNLTGILPDLVNNMINLYVRAWTFTEDKIPALVFSESVVRFSKLLAVVQLSQGYLDGRALQKIVLNESVAKDAEFKALQMPFPSKADIITTLFRAFPGPSTEAVLPVADRTIILAGIASVLSDLGYHRKKALILKEIVSVLLPALVQARKDGAAEMGVHPATSLVTLSAAAGNAASSQSDSQIGDSEYGMRSFLSLLCSEYEVPLSTAPSKAPKYDLSQRLDQSPRSPPDSYREGDNDDQVIARILYQASIHLLGGQNIKIDVLRACINICEALPDLEGVLRFSADTLRTAGSGIAPGPDSSDGSPSLSVEDQVRLTNNISRTLSASQQLGYKNLEAEYWDEFLVRGIELADVGSSRVPTPHAKGELELVNTSDNKVIKNPFIYNPFDKSVAARIEDSTLVAEEEVVFRVTLQNLYDFDLEVEKITLETSGVPFESLPQSILVGPYRTQTMTLVGIPRAGGPLKVSGCYVKIKGCRERRFPLFSIPWSLNIDVKTDPRELITISQNAIGDRDTKVQTSIVRKPVISQLQLNVINVQPNVVMRSISLPQSAMMLLEGESKVFSVTLQNLSSAVAADLLSISFKDSTTTQLQSALSNKALTLAELYELELSATRSQSFRWLRTAADPEPTIDPGGSITLEVEVFGKPGLSHGDIQVDFGYLGVPKSEVKDRFYTRQLIIPLTITVNASVELVRNDLIPFPGDFAWQNQQRQQSPSASSSAASTPESQHRHHARRHTSKDENTFSSLLSRLGLGTDDDEHCLLLLDLRNSWPNLLTTSIQVRQNPSKDRPASDLWKRAYTVHETQQPGHTSRLVLILPRLYIPNPHAPIPSLNPATKRQYVVNTSKDASPEAELTAREAFWYREELLQHIRATWREDSTGRTGSINLRSLRLSTRMIPALRLDDLAISLSLSLSPANPASTLPPHIPPSPENQIKALGRATFAVPTSTFLTLTTTLYNRGAGPVHPLLRLQPLLRNQPHAIALDLTKRLLWNGVLQRALPVLEAGEGREVGLQLCVLSEGEYEVGASVEEVRRVGGDVRGGGGEGDGEEGDFAMRGRGQGGGGWERRVWYAGEPCVIIATDVGEGLSS</sequence>
<feature type="region of interest" description="Disordered" evidence="3">
    <location>
        <begin position="1479"/>
        <end position="1503"/>
    </location>
</feature>
<dbReference type="OrthoDB" id="27962at2759"/>
<dbReference type="PANTHER" id="PTHR21512">
    <property type="entry name" value="TRAFFICKING PROTEIN PARTICLE COMPLEX SUBUNIT 9"/>
    <property type="match status" value="1"/>
</dbReference>
<comment type="subcellular location">
    <subcellularLocation>
        <location evidence="1">Golgi apparatus</location>
    </subcellularLocation>
</comment>
<feature type="domain" description="Trs120/TRAPPC9 first Ig-like" evidence="6">
    <location>
        <begin position="792"/>
        <end position="981"/>
    </location>
</feature>
<evidence type="ECO:0000259" key="8">
    <source>
        <dbReference type="Pfam" id="PF26283"/>
    </source>
</evidence>
<evidence type="ECO:0000313" key="10">
    <source>
        <dbReference type="Proteomes" id="UP000664521"/>
    </source>
</evidence>
<evidence type="ECO:0000313" key="9">
    <source>
        <dbReference type="EMBL" id="CAF9911509.1"/>
    </source>
</evidence>
<comment type="caution">
    <text evidence="9">The sequence shown here is derived from an EMBL/GenBank/DDBJ whole genome shotgun (WGS) entry which is preliminary data.</text>
</comment>
<name>A0A8H3ERS5_9LECA</name>
<dbReference type="Pfam" id="PF26283">
    <property type="entry name" value="Ig_TRAPPC9-Trs120_4th"/>
    <property type="match status" value="1"/>
</dbReference>
<dbReference type="Pfam" id="PF08626">
    <property type="entry name" value="TRAPPC9-Trs120"/>
    <property type="match status" value="1"/>
</dbReference>
<feature type="domain" description="Trs120/TRAPPC9 TPR region" evidence="5">
    <location>
        <begin position="451"/>
        <end position="778"/>
    </location>
</feature>
<dbReference type="InterPro" id="IPR058568">
    <property type="entry name" value="Ig_TRAPPC9_Trs120_4th"/>
</dbReference>
<accession>A0A8H3ERS5</accession>
<proteinExistence type="predicted"/>
<keyword evidence="10" id="KW-1185">Reference proteome</keyword>